<dbReference type="InterPro" id="IPR018200">
    <property type="entry name" value="USP_CS"/>
</dbReference>
<dbReference type="Pfam" id="PF02148">
    <property type="entry name" value="zf-UBP"/>
    <property type="match status" value="1"/>
</dbReference>
<feature type="domain" description="USP" evidence="14">
    <location>
        <begin position="307"/>
        <end position="661"/>
    </location>
</feature>
<dbReference type="PROSITE" id="PS00972">
    <property type="entry name" value="USP_1"/>
    <property type="match status" value="1"/>
</dbReference>
<dbReference type="GO" id="GO:0005634">
    <property type="term" value="C:nucleus"/>
    <property type="evidence" value="ECO:0007669"/>
    <property type="project" value="TreeGrafter"/>
</dbReference>
<comment type="catalytic activity">
    <reaction evidence="1">
        <text>Thiol-dependent hydrolysis of ester, thioester, amide, peptide and isopeptide bonds formed by the C-terminal Gly of ubiquitin (a 76-residue protein attached to proteins as an intracellular targeting signal).</text>
        <dbReference type="EC" id="3.4.19.12"/>
    </reaction>
</comment>
<keyword evidence="6" id="KW-0677">Repeat</keyword>
<dbReference type="OrthoDB" id="361536at2759"/>
<dbReference type="SUPFAM" id="SSF57850">
    <property type="entry name" value="RING/U-box"/>
    <property type="match status" value="1"/>
</dbReference>
<dbReference type="Gene3D" id="3.90.70.10">
    <property type="entry name" value="Cysteine proteinases"/>
    <property type="match status" value="1"/>
</dbReference>
<dbReference type="GO" id="GO:0005829">
    <property type="term" value="C:cytosol"/>
    <property type="evidence" value="ECO:0007669"/>
    <property type="project" value="TreeGrafter"/>
</dbReference>
<dbReference type="PROSITE" id="PS50271">
    <property type="entry name" value="ZF_UBP"/>
    <property type="match status" value="1"/>
</dbReference>
<dbReference type="SMART" id="SM00290">
    <property type="entry name" value="ZnF_UBP"/>
    <property type="match status" value="1"/>
</dbReference>
<evidence type="ECO:0000256" key="7">
    <source>
        <dbReference type="ARBA" id="ARBA00022771"/>
    </source>
</evidence>
<reference evidence="16 17" key="1">
    <citation type="journal article" date="2018" name="Sci. Rep.">
        <title>Raphidocelis subcapitata (=Pseudokirchneriella subcapitata) provides an insight into genome evolution and environmental adaptations in the Sphaeropleales.</title>
        <authorList>
            <person name="Suzuki S."/>
            <person name="Yamaguchi H."/>
            <person name="Nakajima N."/>
            <person name="Kawachi M."/>
        </authorList>
    </citation>
    <scope>NUCLEOTIDE SEQUENCE [LARGE SCALE GENOMIC DNA]</scope>
    <source>
        <strain evidence="16 17">NIES-35</strain>
    </source>
</reference>
<dbReference type="EC" id="3.4.19.12" evidence="3"/>
<keyword evidence="11" id="KW-0862">Zinc</keyword>
<dbReference type="GO" id="GO:0016579">
    <property type="term" value="P:protein deubiquitination"/>
    <property type="evidence" value="ECO:0007669"/>
    <property type="project" value="InterPro"/>
</dbReference>
<gene>
    <name evidence="16" type="ORF">Rsub_07788</name>
</gene>
<comment type="caution">
    <text evidence="16">The sequence shown here is derived from an EMBL/GenBank/DDBJ whole genome shotgun (WGS) entry which is preliminary data.</text>
</comment>
<dbReference type="PANTHER" id="PTHR24006:SF664">
    <property type="entry name" value="UBIQUITIN CARBOXYL-TERMINAL HYDROLASE"/>
    <property type="match status" value="1"/>
</dbReference>
<feature type="domain" description="UBP-type" evidence="15">
    <location>
        <begin position="170"/>
        <end position="282"/>
    </location>
</feature>
<dbReference type="GO" id="GO:0004843">
    <property type="term" value="F:cysteine-type deubiquitinase activity"/>
    <property type="evidence" value="ECO:0007669"/>
    <property type="project" value="UniProtKB-EC"/>
</dbReference>
<dbReference type="InterPro" id="IPR001394">
    <property type="entry name" value="Peptidase_C19_UCH"/>
</dbReference>
<dbReference type="InParanoid" id="A0A2V0PBV4"/>
<dbReference type="InterPro" id="IPR013083">
    <property type="entry name" value="Znf_RING/FYVE/PHD"/>
</dbReference>
<accession>A0A2V0PBV4</accession>
<feature type="compositionally biased region" description="Low complexity" evidence="13">
    <location>
        <begin position="380"/>
        <end position="389"/>
    </location>
</feature>
<dbReference type="PROSITE" id="PS50235">
    <property type="entry name" value="USP_3"/>
    <property type="match status" value="1"/>
</dbReference>
<evidence type="ECO:0000256" key="6">
    <source>
        <dbReference type="ARBA" id="ARBA00022737"/>
    </source>
</evidence>
<feature type="region of interest" description="Disordered" evidence="13">
    <location>
        <begin position="552"/>
        <end position="575"/>
    </location>
</feature>
<dbReference type="AlphaFoldDB" id="A0A2V0PBV4"/>
<evidence type="ECO:0000256" key="2">
    <source>
        <dbReference type="ARBA" id="ARBA00009085"/>
    </source>
</evidence>
<dbReference type="STRING" id="307507.A0A2V0PBV4"/>
<dbReference type="Pfam" id="PF00443">
    <property type="entry name" value="UCH"/>
    <property type="match status" value="1"/>
</dbReference>
<dbReference type="Proteomes" id="UP000247498">
    <property type="component" value="Unassembled WGS sequence"/>
</dbReference>
<dbReference type="GO" id="GO:0006508">
    <property type="term" value="P:proteolysis"/>
    <property type="evidence" value="ECO:0007669"/>
    <property type="project" value="UniProtKB-KW"/>
</dbReference>
<evidence type="ECO:0000256" key="5">
    <source>
        <dbReference type="ARBA" id="ARBA00022723"/>
    </source>
</evidence>
<evidence type="ECO:0000256" key="13">
    <source>
        <dbReference type="SAM" id="MobiDB-lite"/>
    </source>
</evidence>
<keyword evidence="8" id="KW-0833">Ubl conjugation pathway</keyword>
<keyword evidence="10" id="KW-0788">Thiol protease</keyword>
<dbReference type="InterPro" id="IPR038765">
    <property type="entry name" value="Papain-like_cys_pep_sf"/>
</dbReference>
<dbReference type="GO" id="GO:0008270">
    <property type="term" value="F:zinc ion binding"/>
    <property type="evidence" value="ECO:0007669"/>
    <property type="project" value="UniProtKB-KW"/>
</dbReference>
<evidence type="ECO:0000256" key="3">
    <source>
        <dbReference type="ARBA" id="ARBA00012759"/>
    </source>
</evidence>
<dbReference type="EMBL" id="BDRX01000063">
    <property type="protein sequence ID" value="GBF95360.1"/>
    <property type="molecule type" value="Genomic_DNA"/>
</dbReference>
<evidence type="ECO:0000256" key="1">
    <source>
        <dbReference type="ARBA" id="ARBA00000707"/>
    </source>
</evidence>
<organism evidence="16 17">
    <name type="scientific">Raphidocelis subcapitata</name>
    <dbReference type="NCBI Taxonomy" id="307507"/>
    <lineage>
        <taxon>Eukaryota</taxon>
        <taxon>Viridiplantae</taxon>
        <taxon>Chlorophyta</taxon>
        <taxon>core chlorophytes</taxon>
        <taxon>Chlorophyceae</taxon>
        <taxon>CS clade</taxon>
        <taxon>Sphaeropleales</taxon>
        <taxon>Selenastraceae</taxon>
        <taxon>Raphidocelis</taxon>
    </lineage>
</organism>
<feature type="compositionally biased region" description="Gly residues" evidence="13">
    <location>
        <begin position="552"/>
        <end position="564"/>
    </location>
</feature>
<evidence type="ECO:0000256" key="11">
    <source>
        <dbReference type="ARBA" id="ARBA00022833"/>
    </source>
</evidence>
<dbReference type="Pfam" id="PF17807">
    <property type="entry name" value="zf-UBP_var"/>
    <property type="match status" value="1"/>
</dbReference>
<evidence type="ECO:0000256" key="12">
    <source>
        <dbReference type="PROSITE-ProRule" id="PRU00502"/>
    </source>
</evidence>
<evidence type="ECO:0000256" key="4">
    <source>
        <dbReference type="ARBA" id="ARBA00022670"/>
    </source>
</evidence>
<evidence type="ECO:0000259" key="14">
    <source>
        <dbReference type="PROSITE" id="PS50235"/>
    </source>
</evidence>
<protein>
    <recommendedName>
        <fullName evidence="3">ubiquitinyl hydrolase 1</fullName>
        <ecNumber evidence="3">3.4.19.12</ecNumber>
    </recommendedName>
</protein>
<sequence length="661" mass="69080">MAAVDEAVLARVRAGMRGLSPPGHHTKVYKEECMYSFDTPFSAGGLYVNLKTFQGVGSDFLDLDHEKGGAPTTLYLHEAWTKVPAEEEAPIDSGKAPAKLAIGVEGGFNTEGPKMTVVKDHSLVVMPGRLRVALPCVDLPELVNNVVNAVMAHESVTAQETVAAWEEERRVSKYAAALEQLDTGRRISPNPKDWRCDETGATENLWLNLSTGHIGSGRQNWDGSGGNGAALRHFEATGGRYPLVVKLGTITPSGADVYSYAPDEDDMMEKTEKTMAELQVDLNMRFEFDAITEAGAHLVPLSGPGHVGLVNLGNSCYMNSCLQVLFALPELARRYVGPAGAIFRSAPADPATDLLTQMAKVGAALVEGRTGAPPPPPAPMDADGAATADAPASAAAAAAGGNAAAAGGGRGGGAATQTQSVRPLAFKTLVGRGHHEFSSARQQDAAEYWGHLLELVGRAEHAGKARLGLGADDPLLQALFSFATEDRTQCLETGAVSYRRATTTNLALHVPLEAAVNAADVERYRERQAKRQKLRDSSATAYIGAAPLEGAEGSGGGAAGGGGSSVVTASEGGKDEPPVLPVVPFDAVLSKWAAPEVLDDYRSAAAGGRRVQATRRARFATFPPCLTVVAASEVPPLSLGYMYVYAREDTDAAKAAAGGGA</sequence>
<evidence type="ECO:0000256" key="10">
    <source>
        <dbReference type="ARBA" id="ARBA00022807"/>
    </source>
</evidence>
<keyword evidence="4" id="KW-0645">Protease</keyword>
<dbReference type="Gene3D" id="3.30.40.10">
    <property type="entry name" value="Zinc/RING finger domain, C3HC4 (zinc finger)"/>
    <property type="match status" value="2"/>
</dbReference>
<evidence type="ECO:0000256" key="8">
    <source>
        <dbReference type="ARBA" id="ARBA00022786"/>
    </source>
</evidence>
<dbReference type="PANTHER" id="PTHR24006">
    <property type="entry name" value="UBIQUITIN CARBOXYL-TERMINAL HYDROLASE"/>
    <property type="match status" value="1"/>
</dbReference>
<feature type="region of interest" description="Disordered" evidence="13">
    <location>
        <begin position="367"/>
        <end position="389"/>
    </location>
</feature>
<dbReference type="InterPro" id="IPR001607">
    <property type="entry name" value="Znf_UBP"/>
</dbReference>
<keyword evidence="5" id="KW-0479">Metal-binding</keyword>
<dbReference type="SUPFAM" id="SSF54001">
    <property type="entry name" value="Cysteine proteinases"/>
    <property type="match status" value="1"/>
</dbReference>
<dbReference type="FunFam" id="3.30.40.10:FF:000026">
    <property type="entry name" value="Ubiquitin carboxyl-terminal hydrolase"/>
    <property type="match status" value="1"/>
</dbReference>
<keyword evidence="17" id="KW-1185">Reference proteome</keyword>
<comment type="similarity">
    <text evidence="2">Belongs to the peptidase C19 family.</text>
</comment>
<evidence type="ECO:0000313" key="17">
    <source>
        <dbReference type="Proteomes" id="UP000247498"/>
    </source>
</evidence>
<evidence type="ECO:0000259" key="15">
    <source>
        <dbReference type="PROSITE" id="PS50271"/>
    </source>
</evidence>
<evidence type="ECO:0000313" key="16">
    <source>
        <dbReference type="EMBL" id="GBF95360.1"/>
    </source>
</evidence>
<proteinExistence type="inferred from homology"/>
<dbReference type="InterPro" id="IPR028889">
    <property type="entry name" value="USP"/>
</dbReference>
<dbReference type="FunCoup" id="A0A2V0PBV4">
    <property type="interactions" value="2287"/>
</dbReference>
<keyword evidence="7 12" id="KW-0863">Zinc-finger</keyword>
<keyword evidence="9 16" id="KW-0378">Hydrolase</keyword>
<evidence type="ECO:0000256" key="9">
    <source>
        <dbReference type="ARBA" id="ARBA00022801"/>
    </source>
</evidence>
<dbReference type="InterPro" id="IPR041432">
    <property type="entry name" value="UBP13_Znf-UBP_var"/>
</dbReference>
<dbReference type="InterPro" id="IPR050164">
    <property type="entry name" value="Peptidase_C19"/>
</dbReference>
<name>A0A2V0PBV4_9CHLO</name>